<dbReference type="PANTHER" id="PTHR40980">
    <property type="entry name" value="PLUG DOMAIN-CONTAINING PROTEIN"/>
    <property type="match status" value="1"/>
</dbReference>
<evidence type="ECO:0000259" key="7">
    <source>
        <dbReference type="Pfam" id="PF00593"/>
    </source>
</evidence>
<dbReference type="Gene3D" id="2.170.130.10">
    <property type="entry name" value="TonB-dependent receptor, plug domain"/>
    <property type="match status" value="1"/>
</dbReference>
<evidence type="ECO:0000256" key="3">
    <source>
        <dbReference type="ARBA" id="ARBA00023136"/>
    </source>
</evidence>
<dbReference type="SUPFAM" id="SSF56935">
    <property type="entry name" value="Porins"/>
    <property type="match status" value="1"/>
</dbReference>
<dbReference type="GO" id="GO:0009279">
    <property type="term" value="C:cell outer membrane"/>
    <property type="evidence" value="ECO:0007669"/>
    <property type="project" value="UniProtKB-SubCell"/>
</dbReference>
<evidence type="ECO:0000256" key="6">
    <source>
        <dbReference type="SAM" id="SignalP"/>
    </source>
</evidence>
<feature type="signal peptide" evidence="6">
    <location>
        <begin position="1"/>
        <end position="37"/>
    </location>
</feature>
<keyword evidence="6" id="KW-0732">Signal</keyword>
<dbReference type="InterPro" id="IPR010104">
    <property type="entry name" value="TonB_rcpt_bac"/>
</dbReference>
<keyword evidence="9" id="KW-0675">Receptor</keyword>
<dbReference type="NCBIfam" id="TIGR01782">
    <property type="entry name" value="TonB-Xanth-Caul"/>
    <property type="match status" value="1"/>
</dbReference>
<accession>A0A9X4LGW6</accession>
<evidence type="ECO:0000259" key="8">
    <source>
        <dbReference type="Pfam" id="PF07715"/>
    </source>
</evidence>
<dbReference type="Proteomes" id="UP001152766">
    <property type="component" value="Unassembled WGS sequence"/>
</dbReference>
<protein>
    <submittedName>
        <fullName evidence="9">TonB-dependent receptor</fullName>
    </submittedName>
</protein>
<evidence type="ECO:0000313" key="9">
    <source>
        <dbReference type="EMBL" id="MDG0862746.1"/>
    </source>
</evidence>
<organism evidence="9 10">
    <name type="scientific">Pelomonas aquatica</name>
    <dbReference type="NCBI Taxonomy" id="431058"/>
    <lineage>
        <taxon>Bacteria</taxon>
        <taxon>Pseudomonadati</taxon>
        <taxon>Pseudomonadota</taxon>
        <taxon>Betaproteobacteria</taxon>
        <taxon>Burkholderiales</taxon>
        <taxon>Sphaerotilaceae</taxon>
        <taxon>Roseateles</taxon>
    </lineage>
</organism>
<dbReference type="InterPro" id="IPR012910">
    <property type="entry name" value="Plug_dom"/>
</dbReference>
<dbReference type="Gene3D" id="2.40.170.20">
    <property type="entry name" value="TonB-dependent receptor, beta-barrel domain"/>
    <property type="match status" value="1"/>
</dbReference>
<reference evidence="9" key="1">
    <citation type="submission" date="2019-02" db="EMBL/GenBank/DDBJ databases">
        <title>Draft genome of the type strain Pelomonas aquatica CCUG 52575T.</title>
        <authorList>
            <person name="Gomila M."/>
            <person name="Lalucat J."/>
        </authorList>
    </citation>
    <scope>NUCLEOTIDE SEQUENCE</scope>
    <source>
        <strain evidence="9">CCUG 52575</strain>
    </source>
</reference>
<evidence type="ECO:0000256" key="1">
    <source>
        <dbReference type="ARBA" id="ARBA00004442"/>
    </source>
</evidence>
<keyword evidence="5" id="KW-0798">TonB box</keyword>
<feature type="domain" description="TonB-dependent receptor plug" evidence="8">
    <location>
        <begin position="67"/>
        <end position="160"/>
    </location>
</feature>
<keyword evidence="3 5" id="KW-0472">Membrane</keyword>
<evidence type="ECO:0000256" key="4">
    <source>
        <dbReference type="ARBA" id="ARBA00023237"/>
    </source>
</evidence>
<dbReference type="InterPro" id="IPR037066">
    <property type="entry name" value="Plug_dom_sf"/>
</dbReference>
<feature type="chain" id="PRO_5040751874" evidence="6">
    <location>
        <begin position="38"/>
        <end position="958"/>
    </location>
</feature>
<comment type="caution">
    <text evidence="9">The sequence shown here is derived from an EMBL/GenBank/DDBJ whole genome shotgun (WGS) entry which is preliminary data.</text>
</comment>
<name>A0A9X4LGW6_9BURK</name>
<comment type="subcellular location">
    <subcellularLocation>
        <location evidence="1 5">Cell outer membrane</location>
    </subcellularLocation>
</comment>
<evidence type="ECO:0000256" key="2">
    <source>
        <dbReference type="ARBA" id="ARBA00009810"/>
    </source>
</evidence>
<feature type="domain" description="TonB-dependent receptor-like beta-barrel" evidence="7">
    <location>
        <begin position="445"/>
        <end position="919"/>
    </location>
</feature>
<gene>
    <name evidence="9" type="ORF">EXJ73_09725</name>
</gene>
<dbReference type="InterPro" id="IPR000531">
    <property type="entry name" value="Beta-barrel_TonB"/>
</dbReference>
<proteinExistence type="inferred from homology"/>
<dbReference type="AlphaFoldDB" id="A0A9X4LGW6"/>
<keyword evidence="4" id="KW-0998">Cell outer membrane</keyword>
<evidence type="ECO:0000256" key="5">
    <source>
        <dbReference type="RuleBase" id="RU003357"/>
    </source>
</evidence>
<dbReference type="InterPro" id="IPR036942">
    <property type="entry name" value="Beta-barrel_TonB_sf"/>
</dbReference>
<sequence>MKKPALVLLRAGTDTQRFALSLTAAAALAALATTAVAQEAAKTEAQQLDTVTVTGVKASLTKSLAVKRTSDQVVESVVAEDIGKLPDNNVVEALQRVTGIQVTNRAGGEVGTLSIRGMPDVETTWNGRNIFTASGTQVALQDIPSTLVRQIDVYKTRDASQLETGIAGQIDVKSLRPFDFKGAKFSLSARDTYLDPAKKSNPQLSAMASDRWQTGIGEVGALVNLSMTRTNYRNESVTPGAMVPFASPNAGEDPAGYTPLQRIFDTAVWTPGTHAGLPEAAGSTLNFNGKAYPYYLSRDAIFQSDVQGRRERPAANLALQWKPNEDAVYTFESMYNGYRDKTFNQLLFSFVDWWGNLGSNPAGSITTYPGTNIIKTRTVGSVYGFNSGDYTTSATDSYIYALNGKWNLGDRLRLDGDLSYQTSKYHSEFTATRIDRVADAINVDFNSGGGNMSFHFNDDAKLTDPTQWNVAQFYDNANRNEGSAGTASLSGSYDADWGAVKTLHFGLRYDDRKASEANRTQSAYLGKNLATLGSNYYWTNSGFGTDISSVPRTWMEPHAYYIRDHIDDWRKLYHAADANFLTTDQLHLQKTFDVDEKTSNLYLMADTENELLGHTLKGNFGLRYTNVGTDMTFYKVDATTKAVTPSSASKSTGKFLPSLTLRYDPAKDVLLRFNYGETLRRPNFGDLNPVLQLGDDVSKVGYGSGGGGNPDLKPTRSKNLDLTAEWYFQKDSALYGTAFTRRIEGLVVGLRHKVHVDRANDPFANSTSGGDHSNGYDYVINSPVNASNGRISGFELGTVYFPKGLPWILDGLGFQGSYTQLSSSQNVPDANDAGVIVAQLKTPFFGVSNRSYNATLAYEKGPVGARLSYVWRSGFLAGNEAALFANPIGIWRHPEHSLDFQLTYNINDRMSFDVSGVNLTNEKQQQYYHFGDAGSAQTTNFGTVQIGRSFSAGFRWKL</sequence>
<dbReference type="Pfam" id="PF00593">
    <property type="entry name" value="TonB_dep_Rec_b-barrel"/>
    <property type="match status" value="1"/>
</dbReference>
<evidence type="ECO:0000313" key="10">
    <source>
        <dbReference type="Proteomes" id="UP001152766"/>
    </source>
</evidence>
<dbReference type="EMBL" id="SGUG01000012">
    <property type="protein sequence ID" value="MDG0862746.1"/>
    <property type="molecule type" value="Genomic_DNA"/>
</dbReference>
<keyword evidence="10" id="KW-1185">Reference proteome</keyword>
<dbReference type="PANTHER" id="PTHR40980:SF3">
    <property type="entry name" value="TONB-DEPENDENT RECEPTOR-LIKE BETA-BARREL DOMAIN-CONTAINING PROTEIN"/>
    <property type="match status" value="1"/>
</dbReference>
<comment type="similarity">
    <text evidence="2 5">Belongs to the TonB-dependent receptor family.</text>
</comment>
<dbReference type="RefSeq" id="WP_268146921.1">
    <property type="nucleotide sequence ID" value="NZ_JAPPUW010000001.1"/>
</dbReference>
<dbReference type="Pfam" id="PF07715">
    <property type="entry name" value="Plug"/>
    <property type="match status" value="1"/>
</dbReference>